<name>A0A5J4X164_9EUKA</name>
<evidence type="ECO:0000313" key="1">
    <source>
        <dbReference type="EMBL" id="KAA6400803.1"/>
    </source>
</evidence>
<organism evidence="1 2">
    <name type="scientific">Streblomastix strix</name>
    <dbReference type="NCBI Taxonomy" id="222440"/>
    <lineage>
        <taxon>Eukaryota</taxon>
        <taxon>Metamonada</taxon>
        <taxon>Preaxostyla</taxon>
        <taxon>Oxymonadida</taxon>
        <taxon>Streblomastigidae</taxon>
        <taxon>Streblomastix</taxon>
    </lineage>
</organism>
<reference evidence="1 2" key="1">
    <citation type="submission" date="2019-03" db="EMBL/GenBank/DDBJ databases">
        <title>Single cell metagenomics reveals metabolic interactions within the superorganism composed of flagellate Streblomastix strix and complex community of Bacteroidetes bacteria on its surface.</title>
        <authorList>
            <person name="Treitli S.C."/>
            <person name="Kolisko M."/>
            <person name="Husnik F."/>
            <person name="Keeling P."/>
            <person name="Hampl V."/>
        </authorList>
    </citation>
    <scope>NUCLEOTIDE SEQUENCE [LARGE SCALE GENOMIC DNA]</scope>
    <source>
        <strain evidence="1">ST1C</strain>
    </source>
</reference>
<sequence>MLLLVITSIISCQASPRRRAKLRKFL</sequence>
<accession>A0A5J4X164</accession>
<dbReference type="AlphaFoldDB" id="A0A5J4X164"/>
<gene>
    <name evidence="1" type="ORF">EZS28_003665</name>
</gene>
<evidence type="ECO:0000313" key="2">
    <source>
        <dbReference type="Proteomes" id="UP000324800"/>
    </source>
</evidence>
<comment type="caution">
    <text evidence="1">The sequence shown here is derived from an EMBL/GenBank/DDBJ whole genome shotgun (WGS) entry which is preliminary data.</text>
</comment>
<protein>
    <submittedName>
        <fullName evidence="1">Uncharacterized protein</fullName>
    </submittedName>
</protein>
<dbReference type="Proteomes" id="UP000324800">
    <property type="component" value="Unassembled WGS sequence"/>
</dbReference>
<proteinExistence type="predicted"/>
<feature type="non-terminal residue" evidence="1">
    <location>
        <position position="26"/>
    </location>
</feature>
<dbReference type="EMBL" id="SNRW01000497">
    <property type="protein sequence ID" value="KAA6400803.1"/>
    <property type="molecule type" value="Genomic_DNA"/>
</dbReference>